<keyword evidence="1" id="KW-0472">Membrane</keyword>
<keyword evidence="1" id="KW-0812">Transmembrane</keyword>
<reference evidence="2" key="1">
    <citation type="submission" date="2016-07" db="EMBL/GenBank/DDBJ databases">
        <title>Mitochondrial genome evolution in stichotrich ciliates.</title>
        <authorList>
            <person name="Chen X."/>
            <person name="Landweber L."/>
        </authorList>
    </citation>
    <scope>NUCLEOTIDE SEQUENCE</scope>
</reference>
<dbReference type="AlphaFoldDB" id="A0A3S6K9M3"/>
<dbReference type="Gene3D" id="3.90.930.12">
    <property type="entry name" value="Ribosomal protein L6, alpha-beta domain"/>
    <property type="match status" value="1"/>
</dbReference>
<keyword evidence="2" id="KW-0687">Ribonucleoprotein</keyword>
<dbReference type="EMBL" id="KX524144">
    <property type="protein sequence ID" value="ASY95725.1"/>
    <property type="molecule type" value="Genomic_DNA"/>
</dbReference>
<proteinExistence type="predicted"/>
<feature type="transmembrane region" description="Helical" evidence="1">
    <location>
        <begin position="169"/>
        <end position="194"/>
    </location>
</feature>
<organism evidence="2">
    <name type="scientific">Stylonychia lemnae</name>
    <name type="common">Ciliate</name>
    <dbReference type="NCBI Taxonomy" id="5949"/>
    <lineage>
        <taxon>Eukaryota</taxon>
        <taxon>Sar</taxon>
        <taxon>Alveolata</taxon>
        <taxon>Ciliophora</taxon>
        <taxon>Intramacronucleata</taxon>
        <taxon>Spirotrichea</taxon>
        <taxon>Stichotrichia</taxon>
        <taxon>Sporadotrichida</taxon>
        <taxon>Oxytrichidae</taxon>
        <taxon>Stylonychinae</taxon>
        <taxon>Stylonychia</taxon>
    </lineage>
</organism>
<protein>
    <submittedName>
        <fullName evidence="2">Ribosomal protein L6</fullName>
    </submittedName>
</protein>
<accession>A0A3S6K9M3</accession>
<feature type="transmembrane region" description="Helical" evidence="1">
    <location>
        <begin position="76"/>
        <end position="96"/>
    </location>
</feature>
<dbReference type="GO" id="GO:0019843">
    <property type="term" value="F:rRNA binding"/>
    <property type="evidence" value="ECO:0007669"/>
    <property type="project" value="InterPro"/>
</dbReference>
<dbReference type="GO" id="GO:0005840">
    <property type="term" value="C:ribosome"/>
    <property type="evidence" value="ECO:0007669"/>
    <property type="project" value="UniProtKB-KW"/>
</dbReference>
<name>A0A3S6K9M3_STYLE</name>
<dbReference type="GO" id="GO:0003735">
    <property type="term" value="F:structural constituent of ribosome"/>
    <property type="evidence" value="ECO:0007669"/>
    <property type="project" value="InterPro"/>
</dbReference>
<keyword evidence="2" id="KW-0496">Mitochondrion</keyword>
<dbReference type="SUPFAM" id="SSF56053">
    <property type="entry name" value="Ribosomal protein L6"/>
    <property type="match status" value="1"/>
</dbReference>
<geneLocation type="mitochondrion" evidence="2"/>
<evidence type="ECO:0000256" key="1">
    <source>
        <dbReference type="SAM" id="Phobius"/>
    </source>
</evidence>
<evidence type="ECO:0000313" key="2">
    <source>
        <dbReference type="EMBL" id="ASY95725.1"/>
    </source>
</evidence>
<keyword evidence="1" id="KW-1133">Transmembrane helix</keyword>
<keyword evidence="2" id="KW-0689">Ribosomal protein</keyword>
<dbReference type="GO" id="GO:0006412">
    <property type="term" value="P:translation"/>
    <property type="evidence" value="ECO:0007669"/>
    <property type="project" value="InterPro"/>
</dbReference>
<feature type="transmembrane region" description="Helical" evidence="1">
    <location>
        <begin position="46"/>
        <end position="64"/>
    </location>
</feature>
<dbReference type="InterPro" id="IPR036789">
    <property type="entry name" value="Ribosomal_uL6-like_a/b-dom_sf"/>
</dbReference>
<sequence length="233" mass="28509">MYINTIMMWYGKNINSISLTSTKNIAKRRRFTIKKNSIFRSKFKKTHLSVFFFYFPSLWDSILFKPKDNFSVKKISLIFMYSASYFFIFPICSFYNKIYFDQHTSCYFFKDFYRNTFFLTFWKNFQKIFYSFTSIFFKKLKFKGKGYYIYKNKRNTIAMRFGYSHVKRIFFFFTFVKFLSKTSIIIFGISNFYIDKAANKLVRIRPINIFTSKGMRFTRQIIYKKQGKVSSYR</sequence>
<gene>
    <name evidence="2" type="primary">rpl6</name>
</gene>